<accession>A0A9P4GTG6</accession>
<sequence length="409" mass="45597">MIVTLVAVVAGFTTLSVCEEFNAVPGSFNLSQSPPKTVHDNTLPLHSLDYSPDILADQVTWDRFVLKGGALVCAMRNSDKLAGEWLNDVRDPPSAASVWQGDLKPELKKWGWNDVMSNKMLCSFDNDGFWELESTFRGLGLNPHPVSEGGHNECYRIEHWQPNLKDDNDRMVPPADQTYKVGEKRYRATVGHYGFAMNRIDGAIFGQVLASPAHEAADHWKRKPERSELPELRSLSDVLWGFWNRENPNIKNIRYYGVNMVMNEDTNKLIARALRNKKKKLSPWPGIAFSTDTDEGKAILGSPVGATIAYFLTQHKAQLGFKVVTKVTIVCDEGEGPNPDPHLFFHIEDSLPPVVKNLRHKHRRGGIGSLEGQQGTFGISEVSIGANRKSIVRVHKLSAFMSPLVMVGS</sequence>
<protein>
    <submittedName>
        <fullName evidence="2">Uncharacterized protein</fullName>
    </submittedName>
</protein>
<keyword evidence="1" id="KW-0732">Signal</keyword>
<feature type="signal peptide" evidence="1">
    <location>
        <begin position="1"/>
        <end position="18"/>
    </location>
</feature>
<evidence type="ECO:0000313" key="3">
    <source>
        <dbReference type="Proteomes" id="UP000800039"/>
    </source>
</evidence>
<name>A0A9P4GTG6_9PLEO</name>
<feature type="chain" id="PRO_5040466747" evidence="1">
    <location>
        <begin position="19"/>
        <end position="409"/>
    </location>
</feature>
<dbReference type="AlphaFoldDB" id="A0A9P4GTG6"/>
<evidence type="ECO:0000256" key="1">
    <source>
        <dbReference type="SAM" id="SignalP"/>
    </source>
</evidence>
<dbReference type="Proteomes" id="UP000800039">
    <property type="component" value="Unassembled WGS sequence"/>
</dbReference>
<organism evidence="2 3">
    <name type="scientific">Cucurbitaria berberidis CBS 394.84</name>
    <dbReference type="NCBI Taxonomy" id="1168544"/>
    <lineage>
        <taxon>Eukaryota</taxon>
        <taxon>Fungi</taxon>
        <taxon>Dikarya</taxon>
        <taxon>Ascomycota</taxon>
        <taxon>Pezizomycotina</taxon>
        <taxon>Dothideomycetes</taxon>
        <taxon>Pleosporomycetidae</taxon>
        <taxon>Pleosporales</taxon>
        <taxon>Pleosporineae</taxon>
        <taxon>Cucurbitariaceae</taxon>
        <taxon>Cucurbitaria</taxon>
    </lineage>
</organism>
<reference evidence="2" key="1">
    <citation type="submission" date="2020-01" db="EMBL/GenBank/DDBJ databases">
        <authorList>
            <consortium name="DOE Joint Genome Institute"/>
            <person name="Haridas S."/>
            <person name="Albert R."/>
            <person name="Binder M."/>
            <person name="Bloem J."/>
            <person name="Labutti K."/>
            <person name="Salamov A."/>
            <person name="Andreopoulos B."/>
            <person name="Baker S.E."/>
            <person name="Barry K."/>
            <person name="Bills G."/>
            <person name="Bluhm B.H."/>
            <person name="Cannon C."/>
            <person name="Castanera R."/>
            <person name="Culley D.E."/>
            <person name="Daum C."/>
            <person name="Ezra D."/>
            <person name="Gonzalez J.B."/>
            <person name="Henrissat B."/>
            <person name="Kuo A."/>
            <person name="Liang C."/>
            <person name="Lipzen A."/>
            <person name="Lutzoni F."/>
            <person name="Magnuson J."/>
            <person name="Mondo S."/>
            <person name="Nolan M."/>
            <person name="Ohm R."/>
            <person name="Pangilinan J."/>
            <person name="Park H.-J."/>
            <person name="Ramirez L."/>
            <person name="Alfaro M."/>
            <person name="Sun H."/>
            <person name="Tritt A."/>
            <person name="Yoshinaga Y."/>
            <person name="Zwiers L.-H."/>
            <person name="Turgeon B.G."/>
            <person name="Goodwin S.B."/>
            <person name="Spatafora J.W."/>
            <person name="Crous P.W."/>
            <person name="Grigoriev I.V."/>
        </authorList>
    </citation>
    <scope>NUCLEOTIDE SEQUENCE</scope>
    <source>
        <strain evidence="2">CBS 394.84</strain>
    </source>
</reference>
<comment type="caution">
    <text evidence="2">The sequence shown here is derived from an EMBL/GenBank/DDBJ whole genome shotgun (WGS) entry which is preliminary data.</text>
</comment>
<evidence type="ECO:0000313" key="2">
    <source>
        <dbReference type="EMBL" id="KAF1851022.1"/>
    </source>
</evidence>
<dbReference type="EMBL" id="ML976614">
    <property type="protein sequence ID" value="KAF1851022.1"/>
    <property type="molecule type" value="Genomic_DNA"/>
</dbReference>
<proteinExistence type="predicted"/>
<gene>
    <name evidence="2" type="ORF">K460DRAFT_271378</name>
</gene>
<dbReference type="OrthoDB" id="5337308at2759"/>
<dbReference type="GeneID" id="63844974"/>
<dbReference type="RefSeq" id="XP_040793585.1">
    <property type="nucleotide sequence ID" value="XM_040927721.1"/>
</dbReference>
<keyword evidence="3" id="KW-1185">Reference proteome</keyword>